<feature type="transmembrane region" description="Helical" evidence="1">
    <location>
        <begin position="33"/>
        <end position="53"/>
    </location>
</feature>
<dbReference type="SUPFAM" id="SSF52266">
    <property type="entry name" value="SGNH hydrolase"/>
    <property type="match status" value="1"/>
</dbReference>
<dbReference type="GeneID" id="124813210"/>
<keyword evidence="1" id="KW-0472">Membrane</keyword>
<evidence type="ECO:0000313" key="2">
    <source>
        <dbReference type="Proteomes" id="UP001652625"/>
    </source>
</evidence>
<keyword evidence="2" id="KW-1185">Reference proteome</keyword>
<name>A0ABM4CVC9_HYDVU</name>
<dbReference type="RefSeq" id="XP_065665892.1">
    <property type="nucleotide sequence ID" value="XM_065809820.1"/>
</dbReference>
<keyword evidence="1" id="KW-1133">Transmembrane helix</keyword>
<evidence type="ECO:0000256" key="1">
    <source>
        <dbReference type="SAM" id="Phobius"/>
    </source>
</evidence>
<evidence type="ECO:0000313" key="3">
    <source>
        <dbReference type="RefSeq" id="XP_065665892.1"/>
    </source>
</evidence>
<protein>
    <submittedName>
        <fullName evidence="3">Uncharacterized protein LOC124813210 isoform X2</fullName>
    </submittedName>
</protein>
<accession>A0ABM4CVC9</accession>
<dbReference type="Proteomes" id="UP001652625">
    <property type="component" value="Chromosome 11"/>
</dbReference>
<keyword evidence="1" id="KW-0812">Transmembrane</keyword>
<reference evidence="3" key="1">
    <citation type="submission" date="2025-08" db="UniProtKB">
        <authorList>
            <consortium name="RefSeq"/>
        </authorList>
    </citation>
    <scope>IDENTIFICATION</scope>
</reference>
<dbReference type="Gene3D" id="3.40.50.1110">
    <property type="entry name" value="SGNH hydrolase"/>
    <property type="match status" value="1"/>
</dbReference>
<proteinExistence type="predicted"/>
<sequence>MHKLYCFKSKVFVKREIVKMLRNNNKSSKSDKYFSKIEMYNFLFICFLTIMMYKTRKQLLKTQIDVYNSTESSFYGVECAYTYRVTKPPKTWHYTKIVIEYNPKKFCTKDFRNFTDKGGSIFRVQAFSVYEMVTTTTDYIGNETYEAKILLTFPTKYILMIILTYVNGQAMESTRHTSPVLQHLSGSPFTLNVLRTLSPKNLIRYCSSKESGFVSGRWIKCGGAISGLERCGAWQTSDFDFDKIYGFRWVPYVCQYHQYTNDEVKRCFARNKWSSIVFAGDSHMRYRAYHWATRLYGSCHSCVKTHIKMLFNKIPRIEWIFDARGTRLPLSFPNISLPLEKYIHPKVRRSKFSTPFPVESMKSKLMLLNFGHWVLRETGNLKFMQEKITAYAQAARILQMSGTKVVWVNTVSLPWRTDKSVVEWKENTSPYRVKFFNQLADDIMEQYGIPVVDAFQISDGRIAATHDQTHYTKKLPGNDYGGVVENAISNAIINLLCN</sequence>
<dbReference type="InterPro" id="IPR036514">
    <property type="entry name" value="SGNH_hydro_sf"/>
</dbReference>
<gene>
    <name evidence="3" type="primary">LOC124813210</name>
</gene>
<organism evidence="2 3">
    <name type="scientific">Hydra vulgaris</name>
    <name type="common">Hydra</name>
    <name type="synonym">Hydra attenuata</name>
    <dbReference type="NCBI Taxonomy" id="6087"/>
    <lineage>
        <taxon>Eukaryota</taxon>
        <taxon>Metazoa</taxon>
        <taxon>Cnidaria</taxon>
        <taxon>Hydrozoa</taxon>
        <taxon>Hydroidolina</taxon>
        <taxon>Anthoathecata</taxon>
        <taxon>Aplanulata</taxon>
        <taxon>Hydridae</taxon>
        <taxon>Hydra</taxon>
    </lineage>
</organism>